<organism evidence="6 7">
    <name type="scientific">Janthinobacterium lividum</name>
    <dbReference type="NCBI Taxonomy" id="29581"/>
    <lineage>
        <taxon>Bacteria</taxon>
        <taxon>Pseudomonadati</taxon>
        <taxon>Pseudomonadota</taxon>
        <taxon>Betaproteobacteria</taxon>
        <taxon>Burkholderiales</taxon>
        <taxon>Oxalobacteraceae</taxon>
        <taxon>Janthinobacterium</taxon>
    </lineage>
</organism>
<dbReference type="Gene3D" id="3.40.190.290">
    <property type="match status" value="1"/>
</dbReference>
<dbReference type="InterPro" id="IPR036388">
    <property type="entry name" value="WH-like_DNA-bd_sf"/>
</dbReference>
<dbReference type="PROSITE" id="PS50931">
    <property type="entry name" value="HTH_LYSR"/>
    <property type="match status" value="1"/>
</dbReference>
<evidence type="ECO:0000256" key="4">
    <source>
        <dbReference type="ARBA" id="ARBA00023163"/>
    </source>
</evidence>
<dbReference type="Proteomes" id="UP000092634">
    <property type="component" value="Unassembled WGS sequence"/>
</dbReference>
<feature type="domain" description="HTH lysR-type" evidence="5">
    <location>
        <begin position="4"/>
        <end position="60"/>
    </location>
</feature>
<accession>A0A1E8PT08</accession>
<dbReference type="Gene3D" id="1.10.10.10">
    <property type="entry name" value="Winged helix-like DNA-binding domain superfamily/Winged helix DNA-binding domain"/>
    <property type="match status" value="1"/>
</dbReference>
<gene>
    <name evidence="6" type="ORF">BA896_008985</name>
</gene>
<dbReference type="SUPFAM" id="SSF46785">
    <property type="entry name" value="Winged helix' DNA-binding domain"/>
    <property type="match status" value="1"/>
</dbReference>
<dbReference type="PANTHER" id="PTHR30579">
    <property type="entry name" value="TRANSCRIPTIONAL REGULATOR"/>
    <property type="match status" value="1"/>
</dbReference>
<protein>
    <submittedName>
        <fullName evidence="6">Chromosome replication initiation inhibitor protein</fullName>
    </submittedName>
</protein>
<evidence type="ECO:0000259" key="5">
    <source>
        <dbReference type="PROSITE" id="PS50931"/>
    </source>
</evidence>
<name>A0A1E8PT08_9BURK</name>
<keyword evidence="3" id="KW-0238">DNA-binding</keyword>
<dbReference type="EMBL" id="MAQB02000001">
    <property type="protein sequence ID" value="OFJ49010.1"/>
    <property type="molecule type" value="Genomic_DNA"/>
</dbReference>
<dbReference type="GO" id="GO:0003700">
    <property type="term" value="F:DNA-binding transcription factor activity"/>
    <property type="evidence" value="ECO:0007669"/>
    <property type="project" value="InterPro"/>
</dbReference>
<evidence type="ECO:0000313" key="7">
    <source>
        <dbReference type="Proteomes" id="UP000092634"/>
    </source>
</evidence>
<dbReference type="AlphaFoldDB" id="A0A1E8PT08"/>
<proteinExistence type="inferred from homology"/>
<evidence type="ECO:0000256" key="2">
    <source>
        <dbReference type="ARBA" id="ARBA00023015"/>
    </source>
</evidence>
<reference evidence="6 7" key="1">
    <citation type="submission" date="2016-10" db="EMBL/GenBank/DDBJ databases">
        <title>Updated version of Genome Assembly of Janthinobacterium lividum ERGS5:01.</title>
        <authorList>
            <person name="Kumar R."/>
            <person name="Acharya V."/>
            <person name="Singh D."/>
        </authorList>
    </citation>
    <scope>NUCLEOTIDE SEQUENCE [LARGE SCALE GENOMIC DNA]</scope>
    <source>
        <strain evidence="6 7">ERGS5:01</strain>
    </source>
</reference>
<comment type="similarity">
    <text evidence="1">Belongs to the LysR transcriptional regulatory family.</text>
</comment>
<dbReference type="PANTHER" id="PTHR30579:SF2">
    <property type="entry name" value="HTH-TYPE TRANSCRIPTIONAL REGULATOR ARGP"/>
    <property type="match status" value="1"/>
</dbReference>
<evidence type="ECO:0000256" key="1">
    <source>
        <dbReference type="ARBA" id="ARBA00009437"/>
    </source>
</evidence>
<dbReference type="Pfam" id="PF00126">
    <property type="entry name" value="HTH_1"/>
    <property type="match status" value="1"/>
</dbReference>
<sequence>MLSLDYRALAVLDAVASHGSFDKAALALGITQSAVSQRIKALEDASGRLLIIRGQPAVPTGLGQRLIVHHRNVKLMEASLDIDLGNSVSMPEIAIAIDADSLATWFPATLSALLTPPRCQLDVRLADSDSALQMVRDGSVFGCVAAETATAPDAAAATSVTPLGVLRYVCVATPVFAGHWFGDGFSDEAVQLAPAVVGQHGLLARFLAEQLGMREPFPHHTLPVETARRSCVQDGLAYGLLPQRLAAPALATDRLVDLLPGRTLDVPLSWHAWTLDTPFTKLLSEQIVKSARDYLA</sequence>
<comment type="caution">
    <text evidence="6">The sequence shown here is derived from an EMBL/GenBank/DDBJ whole genome shotgun (WGS) entry which is preliminary data.</text>
</comment>
<dbReference type="NCBIfam" id="NF002964">
    <property type="entry name" value="PRK03635.1"/>
    <property type="match status" value="1"/>
</dbReference>
<dbReference type="GO" id="GO:0003677">
    <property type="term" value="F:DNA binding"/>
    <property type="evidence" value="ECO:0007669"/>
    <property type="project" value="UniProtKB-KW"/>
</dbReference>
<dbReference type="InterPro" id="IPR050176">
    <property type="entry name" value="LTTR"/>
</dbReference>
<dbReference type="InterPro" id="IPR036390">
    <property type="entry name" value="WH_DNA-bd_sf"/>
</dbReference>
<keyword evidence="2" id="KW-0805">Transcription regulation</keyword>
<evidence type="ECO:0000256" key="3">
    <source>
        <dbReference type="ARBA" id="ARBA00023125"/>
    </source>
</evidence>
<dbReference type="InterPro" id="IPR000847">
    <property type="entry name" value="LysR_HTH_N"/>
</dbReference>
<evidence type="ECO:0000313" key="6">
    <source>
        <dbReference type="EMBL" id="OFJ49010.1"/>
    </source>
</evidence>
<dbReference type="PRINTS" id="PR00039">
    <property type="entry name" value="HTHLYSR"/>
</dbReference>
<dbReference type="SUPFAM" id="SSF53850">
    <property type="entry name" value="Periplasmic binding protein-like II"/>
    <property type="match status" value="1"/>
</dbReference>
<keyword evidence="4" id="KW-0804">Transcription</keyword>